<dbReference type="AlphaFoldDB" id="A0A2A5L1I3"/>
<dbReference type="GO" id="GO:0005737">
    <property type="term" value="C:cytoplasm"/>
    <property type="evidence" value="ECO:0007669"/>
    <property type="project" value="UniProtKB-ARBA"/>
</dbReference>
<dbReference type="EMBL" id="NXDM01000001">
    <property type="protein sequence ID" value="PCK83055.1"/>
    <property type="molecule type" value="Genomic_DNA"/>
</dbReference>
<comment type="caution">
    <text evidence="2">The sequence shown here is derived from an EMBL/GenBank/DDBJ whole genome shotgun (WGS) entry which is preliminary data.</text>
</comment>
<organism evidence="2 3">
    <name type="scientific">Rhizobium sophoriradicis</name>
    <dbReference type="NCBI Taxonomy" id="1535245"/>
    <lineage>
        <taxon>Bacteria</taxon>
        <taxon>Pseudomonadati</taxon>
        <taxon>Pseudomonadota</taxon>
        <taxon>Alphaproteobacteria</taxon>
        <taxon>Hyphomicrobiales</taxon>
        <taxon>Rhizobiaceae</taxon>
        <taxon>Rhizobium/Agrobacterium group</taxon>
        <taxon>Rhizobium</taxon>
    </lineage>
</organism>
<dbReference type="RefSeq" id="WP_096761948.1">
    <property type="nucleotide sequence ID" value="NZ_NXDM01000001.1"/>
</dbReference>
<accession>A0A2A5L1I3</accession>
<dbReference type="SUPFAM" id="SSF50370">
    <property type="entry name" value="Ricin B-like lectins"/>
    <property type="match status" value="2"/>
</dbReference>
<keyword evidence="3" id="KW-1185">Reference proteome</keyword>
<evidence type="ECO:0000313" key="3">
    <source>
        <dbReference type="Proteomes" id="UP000218807"/>
    </source>
</evidence>
<dbReference type="InterPro" id="IPR000772">
    <property type="entry name" value="Ricin_B_lectin"/>
</dbReference>
<dbReference type="PANTHER" id="PTHR31599">
    <property type="entry name" value="CALCIUM UP-REGULATED PROTEIN A-RELATED"/>
    <property type="match status" value="1"/>
</dbReference>
<dbReference type="Proteomes" id="UP000218807">
    <property type="component" value="Unassembled WGS sequence"/>
</dbReference>
<dbReference type="PANTHER" id="PTHR31599:SF3">
    <property type="entry name" value="CALCIUM UP-REGULATED PROTEIN I-RELATED"/>
    <property type="match status" value="1"/>
</dbReference>
<sequence>MTSWYFIQTASGTDGVSYGLNVQGAGSAPGTPIITWGWQGGADNELWAIGDDGSVVSALGSGLYLAPSPEGSGLVISATPAYWSFTAQGTIAAEDGSVITAASAEPLQGALVQLSPAEDGPPATQSWWTAPNMQAIQQQFSAWRYIVSNLTDGDGTTFVLNVKGADESPGTDVIVWQLEADSSNSMWQITSDGRILSAMNRSLLLGAAESDGGPVVIQSALSPESGQTWNFGPSGVIGNPDTGLSLGIDGQPDSLQPGTGPLAVIGAAGGSDPPASFQWQLAPDNPLNTIVMQSPQPFPAFLDEEASVYAYIMDALGIADIRSEYANLTISLSDLHTTISTMPCPPELDQTAWNAVVAELGDEITRADSVRQFFDEFRAYQTSLQTSCTDRGLAIGTLAGLEEGSSMSIGGLILSVFEGILYTVLEAVPGGEEAVSTASIIGNVMEGCINVATNAANVSTTISADPFQVAYAKLWDDIGTAFQSTTDAAGLMETIILSDWGKMQAFYAASMATGPNTLSWPSGQTATLVDNSLPGFEISALQMLLPAKFQIYFYYQNDDSPVNGVPSEAQWVTPGGGSTWVKYWIAGQDSWEAYPDSDLMQQHVWGNGVARSDFFQSCNGWGFATSYWEGTHNVVLTICNQTPNVLTVGYEVIDGSGAFLRPSLLPGVSTAPLPPYGSDTLLATSRMYLDAPIWVKDQSGNLIAELVVNRDPNGFQAGDVWISNQATSGGYSLSSPICNSGDIIDKCSGAAQITIFWSGS</sequence>
<protein>
    <recommendedName>
        <fullName evidence="1">Ricin B lectin domain-containing protein</fullName>
    </recommendedName>
</protein>
<name>A0A2A5L1I3_9HYPH</name>
<dbReference type="Gene3D" id="2.80.10.50">
    <property type="match status" value="2"/>
</dbReference>
<feature type="domain" description="Ricin B lectin" evidence="1">
    <location>
        <begin position="143"/>
        <end position="280"/>
    </location>
</feature>
<reference evidence="2 3" key="1">
    <citation type="submission" date="2017-09" db="EMBL/GenBank/DDBJ databases">
        <title>Comparative genomics of rhizobia isolated from Phaseolus vulgaris in China.</title>
        <authorList>
            <person name="Tong W."/>
        </authorList>
    </citation>
    <scope>NUCLEOTIDE SEQUENCE [LARGE SCALE GENOMIC DNA]</scope>
    <source>
        <strain evidence="2 3">L101</strain>
    </source>
</reference>
<evidence type="ECO:0000313" key="2">
    <source>
        <dbReference type="EMBL" id="PCK83055.1"/>
    </source>
</evidence>
<dbReference type="CDD" id="cd00161">
    <property type="entry name" value="beta-trefoil_Ricin-like"/>
    <property type="match status" value="1"/>
</dbReference>
<proteinExistence type="predicted"/>
<dbReference type="PROSITE" id="PS50231">
    <property type="entry name" value="RICIN_B_LECTIN"/>
    <property type="match status" value="1"/>
</dbReference>
<dbReference type="InterPro" id="IPR035992">
    <property type="entry name" value="Ricin_B-like_lectins"/>
</dbReference>
<feature type="domain" description="Ricin B lectin" evidence="1">
    <location>
        <begin position="5"/>
        <end position="130"/>
    </location>
</feature>
<dbReference type="InterPro" id="IPR051780">
    <property type="entry name" value="Ca_Up-reg_Membrane_Reg"/>
</dbReference>
<evidence type="ECO:0000259" key="1">
    <source>
        <dbReference type="SMART" id="SM00458"/>
    </source>
</evidence>
<dbReference type="SMART" id="SM00458">
    <property type="entry name" value="RICIN"/>
    <property type="match status" value="2"/>
</dbReference>
<dbReference type="GO" id="GO:0043157">
    <property type="term" value="P:response to cation stress"/>
    <property type="evidence" value="ECO:0007669"/>
    <property type="project" value="UniProtKB-ARBA"/>
</dbReference>
<gene>
    <name evidence="2" type="ORF">CPT34_01960</name>
</gene>